<dbReference type="GeneID" id="118273898"/>
<feature type="signal peptide" evidence="1">
    <location>
        <begin position="1"/>
        <end position="18"/>
    </location>
</feature>
<sequence>MGFSTFVLTIFLVVMTSAGFPGWPTGDSPFTGYQSPMLTSLRFGPISMPTPGIPKFPTIPAPTFLYPFPTIPTFQSIQDMIKTMPNKGGSYSGVVVSTQTESKMKDDGTLVKKGGSTILINDDGKVTVHTTGDNPPDISDKAAFKPIPPFKFKSMYDSFDKFKNYDEYHNYPNVKPIDFDSIKTHQPGPGETFQAHAITSNRYSSNINGQVSQGGHIATIQNNNGEIKEESYTF</sequence>
<dbReference type="AlphaFoldDB" id="A0A9R0EN55"/>
<proteinExistence type="predicted"/>
<keyword evidence="2" id="KW-1185">Reference proteome</keyword>
<dbReference type="Proteomes" id="UP000829999">
    <property type="component" value="Chromosome 15"/>
</dbReference>
<accession>A0A9R0EN55</accession>
<gene>
    <name evidence="3" type="primary">LOC118273898</name>
</gene>
<evidence type="ECO:0000313" key="2">
    <source>
        <dbReference type="Proteomes" id="UP000829999"/>
    </source>
</evidence>
<evidence type="ECO:0000256" key="1">
    <source>
        <dbReference type="SAM" id="SignalP"/>
    </source>
</evidence>
<name>A0A9R0EN55_SPOFR</name>
<protein>
    <submittedName>
        <fullName evidence="3">Uncharacterized protein LOC118273898 isoform X2</fullName>
    </submittedName>
</protein>
<organism evidence="2 3">
    <name type="scientific">Spodoptera frugiperda</name>
    <name type="common">Fall armyworm</name>
    <dbReference type="NCBI Taxonomy" id="7108"/>
    <lineage>
        <taxon>Eukaryota</taxon>
        <taxon>Metazoa</taxon>
        <taxon>Ecdysozoa</taxon>
        <taxon>Arthropoda</taxon>
        <taxon>Hexapoda</taxon>
        <taxon>Insecta</taxon>
        <taxon>Pterygota</taxon>
        <taxon>Neoptera</taxon>
        <taxon>Endopterygota</taxon>
        <taxon>Lepidoptera</taxon>
        <taxon>Glossata</taxon>
        <taxon>Ditrysia</taxon>
        <taxon>Noctuoidea</taxon>
        <taxon>Noctuidae</taxon>
        <taxon>Amphipyrinae</taxon>
        <taxon>Spodoptera</taxon>
    </lineage>
</organism>
<feature type="chain" id="PRO_5040339213" evidence="1">
    <location>
        <begin position="19"/>
        <end position="234"/>
    </location>
</feature>
<reference evidence="3" key="1">
    <citation type="submission" date="2025-08" db="UniProtKB">
        <authorList>
            <consortium name="RefSeq"/>
        </authorList>
    </citation>
    <scope>IDENTIFICATION</scope>
    <source>
        <tissue evidence="3">Whole larval tissue</tissue>
    </source>
</reference>
<dbReference type="RefSeq" id="XP_035446992.2">
    <property type="nucleotide sequence ID" value="XM_035591099.2"/>
</dbReference>
<evidence type="ECO:0000313" key="3">
    <source>
        <dbReference type="RefSeq" id="XP_035446992.2"/>
    </source>
</evidence>
<keyword evidence="1" id="KW-0732">Signal</keyword>